<comment type="subcellular location">
    <subcellularLocation>
        <location evidence="1">Secreted</location>
        <location evidence="1">Extracellular space</location>
        <location evidence="1">Apoplast</location>
    </subcellularLocation>
</comment>
<dbReference type="GO" id="GO:0048046">
    <property type="term" value="C:apoplast"/>
    <property type="evidence" value="ECO:0007669"/>
    <property type="project" value="UniProtKB-SubCell"/>
</dbReference>
<sequence>ASSSPSQTRTTGDLEKRFPPMAKLLVTFSPRLTTTTVVAAVVLFLSCFGFATAAKRPRGFLVSERPAPVLRREKLSHFRFYWHDIVSGPNPTAVPVARAPSTNASATAFGMVVMIDDPLTEGPE</sequence>
<organism evidence="3">
    <name type="scientific">Anthurium amnicola</name>
    <dbReference type="NCBI Taxonomy" id="1678845"/>
    <lineage>
        <taxon>Eukaryota</taxon>
        <taxon>Viridiplantae</taxon>
        <taxon>Streptophyta</taxon>
        <taxon>Embryophyta</taxon>
        <taxon>Tracheophyta</taxon>
        <taxon>Spermatophyta</taxon>
        <taxon>Magnoliopsida</taxon>
        <taxon>Liliopsida</taxon>
        <taxon>Araceae</taxon>
        <taxon>Pothoideae</taxon>
        <taxon>Potheae</taxon>
        <taxon>Anthurium</taxon>
    </lineage>
</organism>
<feature type="non-terminal residue" evidence="3">
    <location>
        <position position="1"/>
    </location>
</feature>
<reference evidence="3" key="1">
    <citation type="submission" date="2015-07" db="EMBL/GenBank/DDBJ databases">
        <title>Transcriptome Assembly of Anthurium amnicola.</title>
        <authorList>
            <person name="Suzuki J."/>
        </authorList>
    </citation>
    <scope>NUCLEOTIDE SEQUENCE</scope>
</reference>
<dbReference type="InterPro" id="IPR004265">
    <property type="entry name" value="Dirigent"/>
</dbReference>
<dbReference type="GO" id="GO:0016301">
    <property type="term" value="F:kinase activity"/>
    <property type="evidence" value="ECO:0007669"/>
    <property type="project" value="UniProtKB-KW"/>
</dbReference>
<feature type="non-terminal residue" evidence="3">
    <location>
        <position position="124"/>
    </location>
</feature>
<comment type="function">
    <text evidence="1">Dirigent proteins impart stereoselectivity on the phenoxy radical-coupling reaction, yielding optically active lignans from two molecules of coniferyl alcohol in the biosynthesis of lignans, flavonolignans, and alkaloids and thus plays a central role in plant secondary metabolism.</text>
</comment>
<keyword evidence="3" id="KW-0418">Kinase</keyword>
<dbReference type="AlphaFoldDB" id="A0A1D1Y8J1"/>
<keyword evidence="2" id="KW-0812">Transmembrane</keyword>
<feature type="transmembrane region" description="Helical" evidence="2">
    <location>
        <begin position="32"/>
        <end position="54"/>
    </location>
</feature>
<dbReference type="PANTHER" id="PTHR21495">
    <property type="entry name" value="NUCLEOPORIN-RELATED"/>
    <property type="match status" value="1"/>
</dbReference>
<name>A0A1D1Y8J1_9ARAE</name>
<evidence type="ECO:0000256" key="1">
    <source>
        <dbReference type="RuleBase" id="RU363099"/>
    </source>
</evidence>
<gene>
    <name evidence="3" type="primary">glpK_3</name>
    <name evidence="3" type="ORF">g.134887</name>
</gene>
<proteinExistence type="inferred from homology"/>
<comment type="subunit">
    <text evidence="1">Homodimer.</text>
</comment>
<keyword evidence="2" id="KW-0472">Membrane</keyword>
<comment type="similarity">
    <text evidence="1">Belongs to the plant dirigent protein family.</text>
</comment>
<dbReference type="EMBL" id="GDJX01016973">
    <property type="protein sequence ID" value="JAT50963.1"/>
    <property type="molecule type" value="Transcribed_RNA"/>
</dbReference>
<dbReference type="Pfam" id="PF03018">
    <property type="entry name" value="Dirigent"/>
    <property type="match status" value="1"/>
</dbReference>
<evidence type="ECO:0000256" key="2">
    <source>
        <dbReference type="SAM" id="Phobius"/>
    </source>
</evidence>
<keyword evidence="3" id="KW-0808">Transferase</keyword>
<protein>
    <recommendedName>
        <fullName evidence="1">Dirigent protein</fullName>
    </recommendedName>
</protein>
<keyword evidence="1" id="KW-0052">Apoplast</keyword>
<keyword evidence="1" id="KW-0964">Secreted</keyword>
<accession>A0A1D1Y8J1</accession>
<keyword evidence="2" id="KW-1133">Transmembrane helix</keyword>
<evidence type="ECO:0000313" key="3">
    <source>
        <dbReference type="EMBL" id="JAT50963.1"/>
    </source>
</evidence>